<dbReference type="HOGENOM" id="CLU_579714_0_0_10"/>
<dbReference type="EMBL" id="CP002542">
    <property type="protein sequence ID" value="AEA42337.1"/>
    <property type="molecule type" value="Genomic_DNA"/>
</dbReference>
<reference evidence="4" key="2">
    <citation type="submission" date="2011-02" db="EMBL/GenBank/DDBJ databases">
        <title>The complete genome of Fluviicola taffensis DSM 16823.</title>
        <authorList>
            <consortium name="US DOE Joint Genome Institute (JGI-PGF)"/>
            <person name="Lucas S."/>
            <person name="Copeland A."/>
            <person name="Lapidus A."/>
            <person name="Bruce D."/>
            <person name="Goodwin L."/>
            <person name="Pitluck S."/>
            <person name="Kyrpides N."/>
            <person name="Mavromatis K."/>
            <person name="Ivanova N."/>
            <person name="Mikhailova N."/>
            <person name="Pagani I."/>
            <person name="Chertkov O."/>
            <person name="Detter J.C."/>
            <person name="Han C."/>
            <person name="Tapia R."/>
            <person name="Land M."/>
            <person name="Hauser L."/>
            <person name="Markowitz V."/>
            <person name="Cheng J.-F."/>
            <person name="Hugenholtz P."/>
            <person name="Woyke T."/>
            <person name="Wu D."/>
            <person name="Tindall B."/>
            <person name="Pomrenke H.G."/>
            <person name="Brambilla E."/>
            <person name="Klenk H.-P."/>
            <person name="Eisen J.A."/>
        </authorList>
    </citation>
    <scope>NUCLEOTIDE SEQUENCE [LARGE SCALE GENOMIC DNA]</scope>
    <source>
        <strain evidence="4">DSM 16823 / RW262 / RW262</strain>
    </source>
</reference>
<gene>
    <name evidence="3" type="ordered locus">Fluta_0328</name>
</gene>
<dbReference type="KEGG" id="fte:Fluta_0328"/>
<dbReference type="AlphaFoldDB" id="F2IDG1"/>
<dbReference type="Pfam" id="PF18962">
    <property type="entry name" value="Por_Secre_tail"/>
    <property type="match status" value="1"/>
</dbReference>
<dbReference type="STRING" id="755732.Fluta_0328"/>
<dbReference type="NCBIfam" id="TIGR04183">
    <property type="entry name" value="Por_Secre_tail"/>
    <property type="match status" value="1"/>
</dbReference>
<dbReference type="RefSeq" id="WP_013685111.1">
    <property type="nucleotide sequence ID" value="NC_015321.1"/>
</dbReference>
<proteinExistence type="predicted"/>
<dbReference type="OrthoDB" id="1391570at2"/>
<evidence type="ECO:0000259" key="2">
    <source>
        <dbReference type="Pfam" id="PF18962"/>
    </source>
</evidence>
<accession>F2IDG1</accession>
<dbReference type="InterPro" id="IPR026444">
    <property type="entry name" value="Secre_tail"/>
</dbReference>
<dbReference type="Proteomes" id="UP000007463">
    <property type="component" value="Chromosome"/>
</dbReference>
<sequence precursor="true">MKIIFTLFTISFCIVAFGQKQTNSTTKNSGCSVLQETGNLNTGFPSDFDQYQGLDDFFVPANECWSIDQIKAAFFLNVPSNSLGFEFNVFEDSPFSPGDLISYSYSYVDVTDYTATPIETFTTGFLAGYTEYELDFDLVETLDLCGGSTGKTYWISIYSSNLDASTTTIWEVDTIQVDNYGLNAQLMDVNSGNFINTTPGVDFVFELNYRMFSEQNETSCNSYTWIDGNEYTANTFHQEYVVPGGAVNGCDSVVFLNLIIKNSGTSIDTHNACTSFIWIDGNTYTSSNNTAQFIINNASLNGCDSIVKLNLTINPSVSATITENVIGTLEATTGTGYQYQWINCTTNQVISNETSSTYQATENGSYAVIITNATNCKDTSSCFTVAQLGIQDNSLSNVKIYPNPTTGKLFFDGLTTMNASIEVYDLNGKLLLTQENTSSKGSISLEMLDGNIFIVKIHENGMTTQQKVVMM</sequence>
<evidence type="ECO:0000313" key="4">
    <source>
        <dbReference type="Proteomes" id="UP000007463"/>
    </source>
</evidence>
<reference evidence="3 4" key="1">
    <citation type="journal article" date="2011" name="Stand. Genomic Sci.">
        <title>Complete genome sequence of the gliding freshwater bacterium Fluviicola taffensis type strain (RW262).</title>
        <authorList>
            <person name="Woyke T."/>
            <person name="Chertkov O."/>
            <person name="Lapidus A."/>
            <person name="Nolan M."/>
            <person name="Lucas S."/>
            <person name="Del Rio T.G."/>
            <person name="Tice H."/>
            <person name="Cheng J.F."/>
            <person name="Tapia R."/>
            <person name="Han C."/>
            <person name="Goodwin L."/>
            <person name="Pitluck S."/>
            <person name="Liolios K."/>
            <person name="Pagani I."/>
            <person name="Ivanova N."/>
            <person name="Huntemann M."/>
            <person name="Mavromatis K."/>
            <person name="Mikhailova N."/>
            <person name="Pati A."/>
            <person name="Chen A."/>
            <person name="Palaniappan K."/>
            <person name="Land M."/>
            <person name="Hauser L."/>
            <person name="Brambilla E.M."/>
            <person name="Rohde M."/>
            <person name="Mwirichia R."/>
            <person name="Sikorski J."/>
            <person name="Tindall B.J."/>
            <person name="Goker M."/>
            <person name="Bristow J."/>
            <person name="Eisen J.A."/>
            <person name="Markowitz V."/>
            <person name="Hugenholtz P."/>
            <person name="Klenk H.P."/>
            <person name="Kyrpides N.C."/>
        </authorList>
    </citation>
    <scope>NUCLEOTIDE SEQUENCE [LARGE SCALE GENOMIC DNA]</scope>
    <source>
        <strain evidence="4">DSM 16823 / RW262 / RW262</strain>
    </source>
</reference>
<name>F2IDG1_FLUTR</name>
<keyword evidence="1" id="KW-0732">Signal</keyword>
<evidence type="ECO:0000313" key="3">
    <source>
        <dbReference type="EMBL" id="AEA42337.1"/>
    </source>
</evidence>
<evidence type="ECO:0000256" key="1">
    <source>
        <dbReference type="ARBA" id="ARBA00022729"/>
    </source>
</evidence>
<organism evidence="3 4">
    <name type="scientific">Fluviicola taffensis (strain DSM 16823 / NCIMB 13979 / RW262)</name>
    <dbReference type="NCBI Taxonomy" id="755732"/>
    <lineage>
        <taxon>Bacteria</taxon>
        <taxon>Pseudomonadati</taxon>
        <taxon>Bacteroidota</taxon>
        <taxon>Flavobacteriia</taxon>
        <taxon>Flavobacteriales</taxon>
        <taxon>Crocinitomicaceae</taxon>
        <taxon>Fluviicola</taxon>
    </lineage>
</organism>
<feature type="domain" description="Secretion system C-terminal sorting" evidence="2">
    <location>
        <begin position="400"/>
        <end position="469"/>
    </location>
</feature>
<protein>
    <recommendedName>
        <fullName evidence="2">Secretion system C-terminal sorting domain-containing protein</fullName>
    </recommendedName>
</protein>
<dbReference type="eggNOG" id="COG1357">
    <property type="taxonomic scope" value="Bacteria"/>
</dbReference>
<keyword evidence="4" id="KW-1185">Reference proteome</keyword>